<comment type="similarity">
    <text evidence="1">Belongs to the universal ribosomal protein uL16 family.</text>
</comment>
<dbReference type="GO" id="GO:0019843">
    <property type="term" value="F:rRNA binding"/>
    <property type="evidence" value="ECO:0007669"/>
    <property type="project" value="InterPro"/>
</dbReference>
<evidence type="ECO:0000313" key="6">
    <source>
        <dbReference type="EMBL" id="GFR15157.1"/>
    </source>
</evidence>
<keyword evidence="7" id="KW-1185">Reference proteome</keyword>
<accession>A0A8X6LNR0</accession>
<evidence type="ECO:0000256" key="3">
    <source>
        <dbReference type="ARBA" id="ARBA00023274"/>
    </source>
</evidence>
<evidence type="ECO:0000256" key="2">
    <source>
        <dbReference type="ARBA" id="ARBA00022980"/>
    </source>
</evidence>
<dbReference type="InterPro" id="IPR047873">
    <property type="entry name" value="Ribosomal_uL16"/>
</dbReference>
<dbReference type="GO" id="GO:0003735">
    <property type="term" value="F:structural constituent of ribosome"/>
    <property type="evidence" value="ECO:0007669"/>
    <property type="project" value="InterPro"/>
</dbReference>
<comment type="caution">
    <text evidence="6">The sequence shown here is derived from an EMBL/GenBank/DDBJ whole genome shotgun (WGS) entry which is preliminary data.</text>
</comment>
<dbReference type="CDD" id="cd01433">
    <property type="entry name" value="Ribosomal_L16_L10e"/>
    <property type="match status" value="1"/>
</dbReference>
<dbReference type="Pfam" id="PF00252">
    <property type="entry name" value="Ribosomal_L16"/>
    <property type="match status" value="1"/>
</dbReference>
<dbReference type="Gene3D" id="3.90.1170.10">
    <property type="entry name" value="Ribosomal protein L10e/L16"/>
    <property type="match status" value="1"/>
</dbReference>
<organism evidence="6 7">
    <name type="scientific">Trichonephila clavata</name>
    <name type="common">Joro spider</name>
    <name type="synonym">Nephila clavata</name>
    <dbReference type="NCBI Taxonomy" id="2740835"/>
    <lineage>
        <taxon>Eukaryota</taxon>
        <taxon>Metazoa</taxon>
        <taxon>Ecdysozoa</taxon>
        <taxon>Arthropoda</taxon>
        <taxon>Chelicerata</taxon>
        <taxon>Arachnida</taxon>
        <taxon>Araneae</taxon>
        <taxon>Araneomorphae</taxon>
        <taxon>Entelegynae</taxon>
        <taxon>Araneoidea</taxon>
        <taxon>Nephilidae</taxon>
        <taxon>Trichonephila</taxon>
    </lineage>
</organism>
<dbReference type="Proteomes" id="UP000887116">
    <property type="component" value="Unassembled WGS sequence"/>
</dbReference>
<evidence type="ECO:0000313" key="7">
    <source>
        <dbReference type="Proteomes" id="UP000887116"/>
    </source>
</evidence>
<gene>
    <name evidence="6" type="primary">MRPL16</name>
    <name evidence="6" type="ORF">TNCT_42851</name>
</gene>
<dbReference type="InterPro" id="IPR036920">
    <property type="entry name" value="Ribosomal_uL16_sf"/>
</dbReference>
<evidence type="ECO:0000256" key="4">
    <source>
        <dbReference type="ARBA" id="ARBA00035302"/>
    </source>
</evidence>
<keyword evidence="3" id="KW-0687">Ribonucleoprotein</keyword>
<dbReference type="AlphaFoldDB" id="A0A8X6LNR0"/>
<evidence type="ECO:0000256" key="5">
    <source>
        <dbReference type="ARBA" id="ARBA00035440"/>
    </source>
</evidence>
<evidence type="ECO:0000256" key="1">
    <source>
        <dbReference type="ARBA" id="ARBA00008931"/>
    </source>
</evidence>
<protein>
    <recommendedName>
        <fullName evidence="4">Large ribosomal subunit protein uL16m</fullName>
    </recommendedName>
    <alternativeName>
        <fullName evidence="5">39S ribosomal protein L16, mitochondrial</fullName>
    </alternativeName>
</protein>
<keyword evidence="2 6" id="KW-0689">Ribosomal protein</keyword>
<reference evidence="6" key="1">
    <citation type="submission" date="2020-07" db="EMBL/GenBank/DDBJ databases">
        <title>Multicomponent nature underlies the extraordinary mechanical properties of spider dragline silk.</title>
        <authorList>
            <person name="Kono N."/>
            <person name="Nakamura H."/>
            <person name="Mori M."/>
            <person name="Yoshida Y."/>
            <person name="Ohtoshi R."/>
            <person name="Malay A.D."/>
            <person name="Moran D.A.P."/>
            <person name="Tomita M."/>
            <person name="Numata K."/>
            <person name="Arakawa K."/>
        </authorList>
    </citation>
    <scope>NUCLEOTIDE SEQUENCE</scope>
</reference>
<dbReference type="OrthoDB" id="268521at2759"/>
<dbReference type="GO" id="GO:0032543">
    <property type="term" value="P:mitochondrial translation"/>
    <property type="evidence" value="ECO:0007669"/>
    <property type="project" value="TreeGrafter"/>
</dbReference>
<dbReference type="PANTHER" id="PTHR12220:SF13">
    <property type="entry name" value="LARGE RIBOSOMAL SUBUNIT PROTEIN UL16M"/>
    <property type="match status" value="1"/>
</dbReference>
<dbReference type="InterPro" id="IPR016180">
    <property type="entry name" value="Ribosomal_uL16_dom"/>
</dbReference>
<dbReference type="InterPro" id="IPR000114">
    <property type="entry name" value="Ribosomal_uL16_bact-type"/>
</dbReference>
<dbReference type="SUPFAM" id="SSF54686">
    <property type="entry name" value="Ribosomal protein L16p/L10e"/>
    <property type="match status" value="1"/>
</dbReference>
<dbReference type="GO" id="GO:0005762">
    <property type="term" value="C:mitochondrial large ribosomal subunit"/>
    <property type="evidence" value="ECO:0007669"/>
    <property type="project" value="TreeGrafter"/>
</dbReference>
<sequence length="254" mass="29692">MSVFRSLSNLNSSFFKNFGICLKPTPLYTMQSKNYYKKITYEEPPPTFKDIELPDHRKLTVIPKIPQYYINYKPPLMRKLHSDIRGPERVHNKLLHKQYGIIALSGGYLKYGTIEVIRNGINREMDTRKTFAVWRIDPLWKPVSKKSIGKRMGGGKGSVHHYATPVKAGRIIIEVGGRVEYEEIYPYLNRIANKMPFDAMPISQEILESLEEEADELHQKNINPFSFKYAVENDMQGCNIWTSEKDREYYNEYI</sequence>
<dbReference type="PANTHER" id="PTHR12220">
    <property type="entry name" value="50S/60S RIBOSOMAL PROTEIN L16"/>
    <property type="match status" value="1"/>
</dbReference>
<name>A0A8X6LNR0_TRICU</name>
<proteinExistence type="inferred from homology"/>
<dbReference type="EMBL" id="BMAO01007320">
    <property type="protein sequence ID" value="GFR15157.1"/>
    <property type="molecule type" value="Genomic_DNA"/>
</dbReference>